<name>A0A9X2FKS7_9LACO</name>
<sequence>MNIPKILSTTLFDILLILLIPLICVVLLTLINRNTKQIIANTWGTTSQIYLGGLGIIIHETSHLVFALLFSHRVTNFKLLVMPWKFNTNMDRTLGYVNHTWNKRNLFQNLGNAFIGTAPIWGCTAVLIGLTKLLNPTWFQVAQTVSLNIRHYGLSLSILLNGFNSLRIPTTSILSFSLFFIWIVVSINITIGGFDLSTADFKSAVAATVELYLILSVLLFILLYFGLSSFISSILSTTLSWFLIVMFISFIWSIIGNSLSRICAIFFDNRK</sequence>
<dbReference type="AlphaFoldDB" id="A0A9X2FKS7"/>
<reference evidence="2 3" key="1">
    <citation type="journal article" date="2023" name="Int. J. Syst. Evol. Microbiol.">
        <title>Ligilactobacillus ubinensis sp. nov., a novel species isolated from the wild ferment of a durian fruit (Durio zibethinus).</title>
        <authorList>
            <person name="Heng Y.C."/>
            <person name="Menon N."/>
            <person name="Chen B."/>
            <person name="Loo B.Z.L."/>
            <person name="Wong G.W.J."/>
            <person name="Lim A.C.H."/>
            <person name="Silvaraju S."/>
            <person name="Kittelmann S."/>
        </authorList>
    </citation>
    <scope>NUCLEOTIDE SEQUENCE [LARGE SCALE GENOMIC DNA]</scope>
    <source>
        <strain evidence="2 3">WILCCON 0076</strain>
    </source>
</reference>
<feature type="transmembrane region" description="Helical" evidence="1">
    <location>
        <begin position="173"/>
        <end position="191"/>
    </location>
</feature>
<feature type="transmembrane region" description="Helical" evidence="1">
    <location>
        <begin position="110"/>
        <end position="130"/>
    </location>
</feature>
<dbReference type="Proteomes" id="UP001139006">
    <property type="component" value="Unassembled WGS sequence"/>
</dbReference>
<evidence type="ECO:0000256" key="1">
    <source>
        <dbReference type="SAM" id="Phobius"/>
    </source>
</evidence>
<accession>A0A9X2FKS7</accession>
<organism evidence="2 3">
    <name type="scientific">Ligilactobacillus ubinensis</name>
    <dbReference type="NCBI Taxonomy" id="2876789"/>
    <lineage>
        <taxon>Bacteria</taxon>
        <taxon>Bacillati</taxon>
        <taxon>Bacillota</taxon>
        <taxon>Bacilli</taxon>
        <taxon>Lactobacillales</taxon>
        <taxon>Lactobacillaceae</taxon>
        <taxon>Ligilactobacillus</taxon>
    </lineage>
</organism>
<keyword evidence="3" id="KW-1185">Reference proteome</keyword>
<feature type="transmembrane region" description="Helical" evidence="1">
    <location>
        <begin position="211"/>
        <end position="235"/>
    </location>
</feature>
<evidence type="ECO:0000313" key="2">
    <source>
        <dbReference type="EMBL" id="MCP0886551.1"/>
    </source>
</evidence>
<gene>
    <name evidence="2" type="ORF">LB941_04270</name>
</gene>
<feature type="transmembrane region" description="Helical" evidence="1">
    <location>
        <begin position="241"/>
        <end position="267"/>
    </location>
</feature>
<protein>
    <submittedName>
        <fullName evidence="2">Uncharacterized protein</fullName>
    </submittedName>
</protein>
<keyword evidence="1" id="KW-0472">Membrane</keyword>
<proteinExistence type="predicted"/>
<dbReference type="RefSeq" id="WP_253359760.1">
    <property type="nucleotide sequence ID" value="NZ_JAIULA010000006.1"/>
</dbReference>
<feature type="transmembrane region" description="Helical" evidence="1">
    <location>
        <begin position="12"/>
        <end position="31"/>
    </location>
</feature>
<keyword evidence="1" id="KW-1133">Transmembrane helix</keyword>
<keyword evidence="1" id="KW-0812">Transmembrane</keyword>
<evidence type="ECO:0000313" key="3">
    <source>
        <dbReference type="Proteomes" id="UP001139006"/>
    </source>
</evidence>
<comment type="caution">
    <text evidence="2">The sequence shown here is derived from an EMBL/GenBank/DDBJ whole genome shotgun (WGS) entry which is preliminary data.</text>
</comment>
<dbReference type="EMBL" id="JAIULA010000006">
    <property type="protein sequence ID" value="MCP0886551.1"/>
    <property type="molecule type" value="Genomic_DNA"/>
</dbReference>